<organism evidence="1 2">
    <name type="scientific">Treponema bryantii</name>
    <dbReference type="NCBI Taxonomy" id="163"/>
    <lineage>
        <taxon>Bacteria</taxon>
        <taxon>Pseudomonadati</taxon>
        <taxon>Spirochaetota</taxon>
        <taxon>Spirochaetia</taxon>
        <taxon>Spirochaetales</taxon>
        <taxon>Treponemataceae</taxon>
        <taxon>Treponema</taxon>
    </lineage>
</organism>
<dbReference type="RefSeq" id="WP_074933806.1">
    <property type="nucleotide sequence ID" value="NZ_FORI01000015.1"/>
</dbReference>
<dbReference type="EMBL" id="FORI01000015">
    <property type="protein sequence ID" value="SFJ08489.1"/>
    <property type="molecule type" value="Genomic_DNA"/>
</dbReference>
<evidence type="ECO:0000313" key="1">
    <source>
        <dbReference type="EMBL" id="SFJ08489.1"/>
    </source>
</evidence>
<keyword evidence="2" id="KW-1185">Reference proteome</keyword>
<accession>A0A1I3NH28</accession>
<sequence>MSDQEKYENKEHDKFFEQLKKVEITPLPYFSSELLALPEDVLKELRKTADRHNCTVSYVIEHFLEDFLSEIKDISEITQESLLQVSKEKSFLFIKKGGKPFARVSFFGEIEKRSKDYALKEKESK</sequence>
<reference evidence="2" key="1">
    <citation type="submission" date="2016-10" db="EMBL/GenBank/DDBJ databases">
        <authorList>
            <person name="Varghese N."/>
            <person name="Submissions S."/>
        </authorList>
    </citation>
    <scope>NUCLEOTIDE SEQUENCE [LARGE SCALE GENOMIC DNA]</scope>
    <source>
        <strain evidence="2">XBD1002</strain>
    </source>
</reference>
<proteinExistence type="predicted"/>
<protein>
    <submittedName>
        <fullName evidence="1">Uncharacterized protein</fullName>
    </submittedName>
</protein>
<gene>
    <name evidence="1" type="ORF">SAMN04487775_1156</name>
</gene>
<dbReference type="AlphaFoldDB" id="A0A1I3NH28"/>
<evidence type="ECO:0000313" key="2">
    <source>
        <dbReference type="Proteomes" id="UP000182737"/>
    </source>
</evidence>
<dbReference type="Proteomes" id="UP000182737">
    <property type="component" value="Unassembled WGS sequence"/>
</dbReference>
<name>A0A1I3NH28_9SPIR</name>